<evidence type="ECO:0000313" key="1">
    <source>
        <dbReference type="EMBL" id="HJH42432.1"/>
    </source>
</evidence>
<reference evidence="1" key="1">
    <citation type="journal article" date="2021" name="PeerJ">
        <title>Extensive microbial diversity within the chicken gut microbiome revealed by metagenomics and culture.</title>
        <authorList>
            <person name="Gilroy R."/>
            <person name="Ravi A."/>
            <person name="Getino M."/>
            <person name="Pursley I."/>
            <person name="Horton D.L."/>
            <person name="Alikhan N.F."/>
            <person name="Baker D."/>
            <person name="Gharbi K."/>
            <person name="Hall N."/>
            <person name="Watson M."/>
            <person name="Adriaenssens E.M."/>
            <person name="Foster-Nyarko E."/>
            <person name="Jarju S."/>
            <person name="Secka A."/>
            <person name="Antonio M."/>
            <person name="Oren A."/>
            <person name="Chaudhuri R.R."/>
            <person name="La Ragione R."/>
            <person name="Hildebrand F."/>
            <person name="Pallen M.J."/>
        </authorList>
    </citation>
    <scope>NUCLEOTIDE SEQUENCE</scope>
    <source>
        <strain evidence="1">USAMLcec12-2067</strain>
    </source>
</reference>
<protein>
    <submittedName>
        <fullName evidence="1">Acyl carrier protein</fullName>
    </submittedName>
</protein>
<accession>A0A9D2VJ37</accession>
<name>A0A9D2VJ37_9ACTN</name>
<dbReference type="Gene3D" id="3.40.50.12780">
    <property type="entry name" value="N-terminal domain of ligase-like"/>
    <property type="match status" value="1"/>
</dbReference>
<dbReference type="SUPFAM" id="SSF56801">
    <property type="entry name" value="Acetyl-CoA synthetase-like"/>
    <property type="match status" value="1"/>
</dbReference>
<dbReference type="Proteomes" id="UP000789325">
    <property type="component" value="Unassembled WGS sequence"/>
</dbReference>
<dbReference type="EMBL" id="DYZL01000028">
    <property type="protein sequence ID" value="HJH42432.1"/>
    <property type="molecule type" value="Genomic_DNA"/>
</dbReference>
<dbReference type="InterPro" id="IPR042099">
    <property type="entry name" value="ANL_N_sf"/>
</dbReference>
<dbReference type="AlphaFoldDB" id="A0A9D2VJ37"/>
<comment type="caution">
    <text evidence="1">The sequence shown here is derived from an EMBL/GenBank/DDBJ whole genome shotgun (WGS) entry which is preliminary data.</text>
</comment>
<organism evidence="1 2">
    <name type="scientific">Rubneribacter badeniensis</name>
    <dbReference type="NCBI Taxonomy" id="2070688"/>
    <lineage>
        <taxon>Bacteria</taxon>
        <taxon>Bacillati</taxon>
        <taxon>Actinomycetota</taxon>
        <taxon>Coriobacteriia</taxon>
        <taxon>Eggerthellales</taxon>
        <taxon>Eggerthellaceae</taxon>
        <taxon>Rubneribacter</taxon>
    </lineage>
</organism>
<reference evidence="1" key="2">
    <citation type="submission" date="2021-09" db="EMBL/GenBank/DDBJ databases">
        <authorList>
            <person name="Gilroy R."/>
        </authorList>
    </citation>
    <scope>NUCLEOTIDE SEQUENCE</scope>
    <source>
        <strain evidence="1">USAMLcec12-2067</strain>
    </source>
</reference>
<sequence>MKDREARAILERMAEAVDEFSTAPSFAEMPRRALEDKLAAGPTSAHVIEEVHTPLNVAYVTFTTGSTAFQNIVGVTHEELPERVAAGVAALERVGAQAGEDLLVCYPPLVNVFSRQVFDDTAVRPRFLSHSSRDAFLVALCRDRPRLVIGESSFLRAALEDAKRLGLWDLVPRGLVLFASGTPLDLELLETARALEASVHDLYGCQEFGWIAMDGEPLRDDLSLLPEGEGRLALAVGGLPTGDSFPASGRHVLGGEGSLPTYARQRTRCEHDVVVKASTARSAMTVERAARSILRIKGRVVRVDPSLETGVDANVLELRPAPGFDGPTHLVDDPRKTVLFARLLEAQERLQAQSKSDSTWMKRR</sequence>
<proteinExistence type="predicted"/>
<gene>
    <name evidence="1" type="ORF">K8V16_01380</name>
</gene>
<evidence type="ECO:0000313" key="2">
    <source>
        <dbReference type="Proteomes" id="UP000789325"/>
    </source>
</evidence>